<dbReference type="InterPro" id="IPR016047">
    <property type="entry name" value="M23ase_b-sheet_dom"/>
</dbReference>
<name>A0A6J4UUW2_9BACT</name>
<dbReference type="InterPro" id="IPR011055">
    <property type="entry name" value="Dup_hybrid_motif"/>
</dbReference>
<feature type="signal peptide" evidence="1">
    <location>
        <begin position="1"/>
        <end position="33"/>
    </location>
</feature>
<dbReference type="EMBL" id="CADCWN010000063">
    <property type="protein sequence ID" value="CAA9558899.1"/>
    <property type="molecule type" value="Genomic_DNA"/>
</dbReference>
<dbReference type="PROSITE" id="PS51318">
    <property type="entry name" value="TAT"/>
    <property type="match status" value="1"/>
</dbReference>
<dbReference type="SUPFAM" id="SSF51261">
    <property type="entry name" value="Duplicated hybrid motif"/>
    <property type="match status" value="1"/>
</dbReference>
<dbReference type="InterPro" id="IPR050570">
    <property type="entry name" value="Cell_wall_metabolism_enzyme"/>
</dbReference>
<feature type="chain" id="PRO_5026750812" description="M23ase beta-sheet core domain-containing protein" evidence="1">
    <location>
        <begin position="34"/>
        <end position="230"/>
    </location>
</feature>
<dbReference type="PANTHER" id="PTHR21666">
    <property type="entry name" value="PEPTIDASE-RELATED"/>
    <property type="match status" value="1"/>
</dbReference>
<dbReference type="Pfam" id="PF01551">
    <property type="entry name" value="Peptidase_M23"/>
    <property type="match status" value="1"/>
</dbReference>
<dbReference type="InterPro" id="IPR006311">
    <property type="entry name" value="TAT_signal"/>
</dbReference>
<organism evidence="3">
    <name type="scientific">uncultured Thermomicrobiales bacterium</name>
    <dbReference type="NCBI Taxonomy" id="1645740"/>
    <lineage>
        <taxon>Bacteria</taxon>
        <taxon>Pseudomonadati</taxon>
        <taxon>Thermomicrobiota</taxon>
        <taxon>Thermomicrobia</taxon>
        <taxon>Thermomicrobiales</taxon>
        <taxon>environmental samples</taxon>
    </lineage>
</organism>
<dbReference type="PANTHER" id="PTHR21666:SF270">
    <property type="entry name" value="MUREIN HYDROLASE ACTIVATOR ENVC"/>
    <property type="match status" value="1"/>
</dbReference>
<evidence type="ECO:0000256" key="1">
    <source>
        <dbReference type="SAM" id="SignalP"/>
    </source>
</evidence>
<dbReference type="AlphaFoldDB" id="A0A6J4UUW2"/>
<gene>
    <name evidence="3" type="ORF">AVDCRST_MAG18-912</name>
</gene>
<evidence type="ECO:0000313" key="3">
    <source>
        <dbReference type="EMBL" id="CAA9558899.1"/>
    </source>
</evidence>
<accession>A0A6J4UUW2</accession>
<reference evidence="3" key="1">
    <citation type="submission" date="2020-02" db="EMBL/GenBank/DDBJ databases">
        <authorList>
            <person name="Meier V. D."/>
        </authorList>
    </citation>
    <scope>NUCLEOTIDE SEQUENCE</scope>
    <source>
        <strain evidence="3">AVDCRST_MAG18</strain>
    </source>
</reference>
<dbReference type="Gene3D" id="2.70.70.10">
    <property type="entry name" value="Glucose Permease (Domain IIA)"/>
    <property type="match status" value="1"/>
</dbReference>
<feature type="domain" description="M23ase beta-sheet core" evidence="2">
    <location>
        <begin position="75"/>
        <end position="166"/>
    </location>
</feature>
<dbReference type="GO" id="GO:0004222">
    <property type="term" value="F:metalloendopeptidase activity"/>
    <property type="evidence" value="ECO:0007669"/>
    <property type="project" value="TreeGrafter"/>
</dbReference>
<sequence>MDHRPARRRGLLTGLAAALLLTALLSGRTPARAAAPPFGAPLAGSPGPGSWFIGQWYGNTAWAHDNPYPAGQGLHFGVDFNTPCGTTVLAIGDGAVFAVDGPYGSAPHSVVIAHADGLFSLYGHLLERATLTPGQVVRVGDPIARSGDPAGRCDLDPHLHLEIRRNMMRETTNPVPLLRVDWHRATAGIRRNGTTFVRDLDNPARWLTIVDQPDVLFGGARLNDYPRSWP</sequence>
<evidence type="ECO:0000259" key="2">
    <source>
        <dbReference type="Pfam" id="PF01551"/>
    </source>
</evidence>
<dbReference type="CDD" id="cd12797">
    <property type="entry name" value="M23_peptidase"/>
    <property type="match status" value="1"/>
</dbReference>
<proteinExistence type="predicted"/>
<keyword evidence="1" id="KW-0732">Signal</keyword>
<protein>
    <recommendedName>
        <fullName evidence="2">M23ase beta-sheet core domain-containing protein</fullName>
    </recommendedName>
</protein>